<dbReference type="GO" id="GO:0006788">
    <property type="term" value="P:heme oxidation"/>
    <property type="evidence" value="ECO:0007669"/>
    <property type="project" value="InterPro"/>
</dbReference>
<feature type="binding site" description="axial binding residue" evidence="5">
    <location>
        <position position="23"/>
    </location>
    <ligand>
        <name>heme b</name>
        <dbReference type="ChEBI" id="CHEBI:60344"/>
    </ligand>
    <ligandPart>
        <name>Fe</name>
        <dbReference type="ChEBI" id="CHEBI:18248"/>
    </ligandPart>
</feature>
<dbReference type="GO" id="GO:0006979">
    <property type="term" value="P:response to oxidative stress"/>
    <property type="evidence" value="ECO:0007669"/>
    <property type="project" value="TreeGrafter"/>
</dbReference>
<dbReference type="Gene3D" id="1.20.910.10">
    <property type="entry name" value="Heme oxygenase-like"/>
    <property type="match status" value="1"/>
</dbReference>
<dbReference type="EMBL" id="PNHG01000021">
    <property type="protein sequence ID" value="PMC63614.1"/>
    <property type="molecule type" value="Genomic_DNA"/>
</dbReference>
<name>A0A2N6T2V4_9CORY</name>
<reference evidence="6 7" key="1">
    <citation type="submission" date="2017-09" db="EMBL/GenBank/DDBJ databases">
        <title>Bacterial strain isolated from the female urinary microbiota.</title>
        <authorList>
            <person name="Thomas-White K."/>
            <person name="Kumar N."/>
            <person name="Forster S."/>
            <person name="Putonti C."/>
            <person name="Lawley T."/>
            <person name="Wolfe A.J."/>
        </authorList>
    </citation>
    <scope>NUCLEOTIDE SEQUENCE [LARGE SCALE GENOMIC DNA]</scope>
    <source>
        <strain evidence="6 7">UMB0792</strain>
    </source>
</reference>
<evidence type="ECO:0000256" key="5">
    <source>
        <dbReference type="PIRSR" id="PIRSR000343-2"/>
    </source>
</evidence>
<dbReference type="PRINTS" id="PR00088">
    <property type="entry name" value="HAEMOXYGNASE"/>
</dbReference>
<dbReference type="PANTHER" id="PTHR10720:SF0">
    <property type="entry name" value="HEME OXYGENASE"/>
    <property type="match status" value="1"/>
</dbReference>
<evidence type="ECO:0000256" key="3">
    <source>
        <dbReference type="ARBA" id="ARBA00023004"/>
    </source>
</evidence>
<dbReference type="GO" id="GO:0004392">
    <property type="term" value="F:heme oxygenase (decyclizing) activity"/>
    <property type="evidence" value="ECO:0007669"/>
    <property type="project" value="InterPro"/>
</dbReference>
<keyword evidence="3 5" id="KW-0408">Iron</keyword>
<dbReference type="InterPro" id="IPR016084">
    <property type="entry name" value="Haem_Oase-like_multi-hlx"/>
</dbReference>
<evidence type="ECO:0000313" key="7">
    <source>
        <dbReference type="Proteomes" id="UP000235836"/>
    </source>
</evidence>
<dbReference type="InterPro" id="IPR016053">
    <property type="entry name" value="Haem_Oase-like"/>
</dbReference>
<gene>
    <name evidence="6" type="ORF">CJ203_10140</name>
</gene>
<dbReference type="PIRSF" id="PIRSF000343">
    <property type="entry name" value="Haem_Oase"/>
    <property type="match status" value="1"/>
</dbReference>
<sequence>MTTATAEAPSISTLLREGTAAAHAQAENTSFMAHLAKGELSREDAVNLTAQYYFIYTALEDIAHRGRTTSEAVATIADARLDRRQALESDLAAMIGPNWREEITALPATTRYVAKLEAISPDNAPAIIAHHYVRYLGDIAGGQVIARMLEGHYGLTPEELAFYDFSAIGKIPPFRKNYKDALDALPFNYTERVSLLTHAENAFCLNSAVFADLANISPVLQGL</sequence>
<dbReference type="GO" id="GO:0046872">
    <property type="term" value="F:metal ion binding"/>
    <property type="evidence" value="ECO:0007669"/>
    <property type="project" value="UniProtKB-KW"/>
</dbReference>
<accession>A0A2N6T2V4</accession>
<dbReference type="InterPro" id="IPR002051">
    <property type="entry name" value="Haem_Oase"/>
</dbReference>
<dbReference type="AlphaFoldDB" id="A0A2N6T2V4"/>
<dbReference type="Pfam" id="PF01126">
    <property type="entry name" value="Heme_oxygenase"/>
    <property type="match status" value="1"/>
</dbReference>
<dbReference type="CDD" id="cd19165">
    <property type="entry name" value="HemeO"/>
    <property type="match status" value="1"/>
</dbReference>
<keyword evidence="1 4" id="KW-0349">Heme</keyword>
<proteinExistence type="predicted"/>
<evidence type="ECO:0000313" key="6">
    <source>
        <dbReference type="EMBL" id="PMC63614.1"/>
    </source>
</evidence>
<feature type="binding site" evidence="4">
    <location>
        <position position="132"/>
    </location>
    <ligand>
        <name>heme b</name>
        <dbReference type="ChEBI" id="CHEBI:60344"/>
    </ligand>
</feature>
<organism evidence="6 7">
    <name type="scientific">Corynebacterium tuscaniense</name>
    <dbReference type="NCBI Taxonomy" id="302449"/>
    <lineage>
        <taxon>Bacteria</taxon>
        <taxon>Bacillati</taxon>
        <taxon>Actinomycetota</taxon>
        <taxon>Actinomycetes</taxon>
        <taxon>Mycobacteriales</taxon>
        <taxon>Corynebacteriaceae</taxon>
        <taxon>Corynebacterium</taxon>
    </lineage>
</organism>
<protein>
    <submittedName>
        <fullName evidence="6">Biliverdin-producing heme oxygenase</fullName>
    </submittedName>
</protein>
<keyword evidence="7" id="KW-1185">Reference proteome</keyword>
<feature type="binding site" evidence="4">
    <location>
        <position position="16"/>
    </location>
    <ligand>
        <name>heme b</name>
        <dbReference type="ChEBI" id="CHEBI:60344"/>
    </ligand>
</feature>
<evidence type="ECO:0000256" key="2">
    <source>
        <dbReference type="ARBA" id="ARBA00022723"/>
    </source>
</evidence>
<dbReference type="Proteomes" id="UP000235836">
    <property type="component" value="Unassembled WGS sequence"/>
</dbReference>
<dbReference type="SUPFAM" id="SSF48613">
    <property type="entry name" value="Heme oxygenase-like"/>
    <property type="match status" value="1"/>
</dbReference>
<dbReference type="GO" id="GO:0042167">
    <property type="term" value="P:heme catabolic process"/>
    <property type="evidence" value="ECO:0007669"/>
    <property type="project" value="TreeGrafter"/>
</dbReference>
<dbReference type="RefSeq" id="WP_034663930.1">
    <property type="nucleotide sequence ID" value="NZ_PNHG01000021.1"/>
</dbReference>
<keyword evidence="2 5" id="KW-0479">Metal-binding</keyword>
<dbReference type="GO" id="GO:0020037">
    <property type="term" value="F:heme binding"/>
    <property type="evidence" value="ECO:0007669"/>
    <property type="project" value="TreeGrafter"/>
</dbReference>
<evidence type="ECO:0000256" key="4">
    <source>
        <dbReference type="PIRSR" id="PIRSR000343-1"/>
    </source>
</evidence>
<comment type="caution">
    <text evidence="6">The sequence shown here is derived from an EMBL/GenBank/DDBJ whole genome shotgun (WGS) entry which is preliminary data.</text>
</comment>
<evidence type="ECO:0000256" key="1">
    <source>
        <dbReference type="ARBA" id="ARBA00022617"/>
    </source>
</evidence>
<dbReference type="PANTHER" id="PTHR10720">
    <property type="entry name" value="HEME OXYGENASE"/>
    <property type="match status" value="1"/>
</dbReference>